<evidence type="ECO:0000256" key="1">
    <source>
        <dbReference type="SAM" id="MobiDB-lite"/>
    </source>
</evidence>
<organism evidence="3 4">
    <name type="scientific">Micractinium conductrix</name>
    <dbReference type="NCBI Taxonomy" id="554055"/>
    <lineage>
        <taxon>Eukaryota</taxon>
        <taxon>Viridiplantae</taxon>
        <taxon>Chlorophyta</taxon>
        <taxon>core chlorophytes</taxon>
        <taxon>Trebouxiophyceae</taxon>
        <taxon>Chlorellales</taxon>
        <taxon>Chlorellaceae</taxon>
        <taxon>Chlorella clade</taxon>
        <taxon>Micractinium</taxon>
    </lineage>
</organism>
<accession>A0A2P6VD55</accession>
<dbReference type="Proteomes" id="UP000239649">
    <property type="component" value="Unassembled WGS sequence"/>
</dbReference>
<keyword evidence="4" id="KW-1185">Reference proteome</keyword>
<feature type="region of interest" description="Disordered" evidence="1">
    <location>
        <begin position="176"/>
        <end position="238"/>
    </location>
</feature>
<gene>
    <name evidence="3" type="ORF">C2E20_4766</name>
</gene>
<dbReference type="SUPFAM" id="SSF50475">
    <property type="entry name" value="FMN-binding split barrel"/>
    <property type="match status" value="1"/>
</dbReference>
<sequence>MRHATRAAAAALLAAAVLLLSLPAAAAHVAPAGAVTGMEEVEPCFSCIDTPTCSVPEPGKGALYSLTKTAQPDSFKHPVLVFPGPGGRRRLASQTQCFKLRHRQRAWVEAGGRRLELGSFAPEASSEFVHVFVNGSKVPGSDPPLRYHTVVEFRCRRDVSEEQFIKVVLAAPLGGGPSGTARRLQQAADVATAPQQQPAATQAATQQQQQQQQPAAADAAAGAAATAQPQPQQSQQQPPSCFLYVVRTNRACGELPPCAASLDLPPADDYVIYKPPLQRQNCPGTFLSAHVCSTQDAGLDLRPNGRLLTRQRWSVLPASGGGGGGNELVGVPVVIQNAARSGRGCASYLGPGPSRACAPGPAAPAMSPMPEQWVLEAGPAGPASRLVHEYRIRSKALVEAGCQRSYLCLREECGGGGGNGGVAAAPDLEFCALGEPGFLTQWLIRPSSIDAVLDASSPPPPASEPSDEEKAASLPFSEQAKALLAGNCRAQLTTVAAGEPGPEENKVTSSVAAYLSPRGEAPVVLLSGASDASHLANLGESRKASLATGHCGPAWFVQRLRATGWLPRRVALLGSLEPLPAGEVKFALDQARKAYGGAPALAAQLPGDDALPGLQGFRLQDITQAVYVDAAGRQHPVDPQHLDSCFLDPLAVPQHDLLAELNQAEQWQAQLQLFCAAYLGVHAREVLLAEADRLGFTLLGAPTAVATADAAAGAQQAEQRAEQQAQQAQQRWRQFRIGSSREIRSKQAFVELLEQMRAEVAAAAGAA</sequence>
<dbReference type="OrthoDB" id="509644at2759"/>
<name>A0A2P6VD55_9CHLO</name>
<evidence type="ECO:0000256" key="2">
    <source>
        <dbReference type="SAM" id="SignalP"/>
    </source>
</evidence>
<dbReference type="PANTHER" id="PTHR37375">
    <property type="entry name" value="EXPRESSED PROTEIN"/>
    <property type="match status" value="1"/>
</dbReference>
<dbReference type="InterPro" id="IPR012349">
    <property type="entry name" value="Split_barrel_FMN-bd"/>
</dbReference>
<proteinExistence type="predicted"/>
<protein>
    <submittedName>
        <fullName evidence="3">Uncharacterized protein</fullName>
    </submittedName>
</protein>
<evidence type="ECO:0000313" key="3">
    <source>
        <dbReference type="EMBL" id="PSC72026.1"/>
    </source>
</evidence>
<feature type="signal peptide" evidence="2">
    <location>
        <begin position="1"/>
        <end position="27"/>
    </location>
</feature>
<dbReference type="PANTHER" id="PTHR37375:SF1">
    <property type="entry name" value="DUF2470 DOMAIN-CONTAINING PROTEIN"/>
    <property type="match status" value="1"/>
</dbReference>
<dbReference type="AlphaFoldDB" id="A0A2P6VD55"/>
<feature type="region of interest" description="Disordered" evidence="1">
    <location>
        <begin position="453"/>
        <end position="473"/>
    </location>
</feature>
<reference evidence="3 4" key="1">
    <citation type="journal article" date="2018" name="Plant J.">
        <title>Genome sequences of Chlorella sorokiniana UTEX 1602 and Micractinium conductrix SAG 241.80: implications to maltose excretion by a green alga.</title>
        <authorList>
            <person name="Arriola M.B."/>
            <person name="Velmurugan N."/>
            <person name="Zhang Y."/>
            <person name="Plunkett M.H."/>
            <person name="Hondzo H."/>
            <person name="Barney B.M."/>
        </authorList>
    </citation>
    <scope>NUCLEOTIDE SEQUENCE [LARGE SCALE GENOMIC DNA]</scope>
    <source>
        <strain evidence="3 4">SAG 241.80</strain>
    </source>
</reference>
<dbReference type="EMBL" id="LHPF02000012">
    <property type="protein sequence ID" value="PSC72026.1"/>
    <property type="molecule type" value="Genomic_DNA"/>
</dbReference>
<evidence type="ECO:0000313" key="4">
    <source>
        <dbReference type="Proteomes" id="UP000239649"/>
    </source>
</evidence>
<dbReference type="Gene3D" id="2.30.110.10">
    <property type="entry name" value="Electron Transport, Fmn-binding Protein, Chain A"/>
    <property type="match status" value="1"/>
</dbReference>
<feature type="compositionally biased region" description="Low complexity" evidence="1">
    <location>
        <begin position="185"/>
        <end position="238"/>
    </location>
</feature>
<feature type="chain" id="PRO_5015197319" evidence="2">
    <location>
        <begin position="28"/>
        <end position="767"/>
    </location>
</feature>
<keyword evidence="2" id="KW-0732">Signal</keyword>
<comment type="caution">
    <text evidence="3">The sequence shown here is derived from an EMBL/GenBank/DDBJ whole genome shotgun (WGS) entry which is preliminary data.</text>
</comment>